<dbReference type="PANTHER" id="PTHR44591:SF3">
    <property type="entry name" value="RESPONSE REGULATORY DOMAIN-CONTAINING PROTEIN"/>
    <property type="match status" value="1"/>
</dbReference>
<protein>
    <submittedName>
        <fullName evidence="4">Two-component system response regulator</fullName>
    </submittedName>
</protein>
<dbReference type="SMART" id="SM00448">
    <property type="entry name" value="REC"/>
    <property type="match status" value="1"/>
</dbReference>
<evidence type="ECO:0000313" key="5">
    <source>
        <dbReference type="Proteomes" id="UP000092498"/>
    </source>
</evidence>
<dbReference type="Gene3D" id="3.40.50.2300">
    <property type="match status" value="1"/>
</dbReference>
<dbReference type="InterPro" id="IPR050595">
    <property type="entry name" value="Bact_response_regulator"/>
</dbReference>
<organism evidence="4 5">
    <name type="scientific">Candidatus Viadribacter manganicus</name>
    <dbReference type="NCBI Taxonomy" id="1759059"/>
    <lineage>
        <taxon>Bacteria</taxon>
        <taxon>Pseudomonadati</taxon>
        <taxon>Pseudomonadota</taxon>
        <taxon>Alphaproteobacteria</taxon>
        <taxon>Hyphomonadales</taxon>
        <taxon>Hyphomonadaceae</taxon>
        <taxon>Candidatus Viadribacter</taxon>
    </lineage>
</organism>
<sequence length="124" mass="13599">MSVSMTMPILIVDDYNTMIRIMRNLLRQLGFTNIDEANDGAAALAKMRNKEYALVISDSHMSPMTGVEFLQRVRAEERIAKTPFVMVANDNSEGAEAQGASTFIVKPFSAQALKSTLVPVIGAF</sequence>
<reference evidence="4 5" key="1">
    <citation type="submission" date="2015-11" db="EMBL/GenBank/DDBJ databases">
        <title>Whole-Genome Sequence of Candidatus Oderbacter manganicum from the National Park Lower Oder Valley, Germany.</title>
        <authorList>
            <person name="Braun B."/>
            <person name="Liere K."/>
            <person name="Szewzyk U."/>
        </authorList>
    </citation>
    <scope>NUCLEOTIDE SEQUENCE [LARGE SCALE GENOMIC DNA]</scope>
    <source>
        <strain evidence="4 5">OTSz_A_272</strain>
    </source>
</reference>
<keyword evidence="5" id="KW-1185">Reference proteome</keyword>
<dbReference type="RefSeq" id="WP_066767992.1">
    <property type="nucleotide sequence ID" value="NZ_CP013244.1"/>
</dbReference>
<dbReference type="EMBL" id="CP013244">
    <property type="protein sequence ID" value="ANP45114.1"/>
    <property type="molecule type" value="Genomic_DNA"/>
</dbReference>
<dbReference type="SUPFAM" id="SSF52172">
    <property type="entry name" value="CheY-like"/>
    <property type="match status" value="1"/>
</dbReference>
<dbReference type="Proteomes" id="UP000092498">
    <property type="component" value="Chromosome"/>
</dbReference>
<feature type="modified residue" description="4-aspartylphosphate" evidence="2">
    <location>
        <position position="58"/>
    </location>
</feature>
<keyword evidence="1 2" id="KW-0597">Phosphoprotein</keyword>
<dbReference type="InterPro" id="IPR011006">
    <property type="entry name" value="CheY-like_superfamily"/>
</dbReference>
<dbReference type="AlphaFoldDB" id="A0A1B1AEZ0"/>
<evidence type="ECO:0000313" key="4">
    <source>
        <dbReference type="EMBL" id="ANP45114.1"/>
    </source>
</evidence>
<accession>A0A1B1AEZ0</accession>
<dbReference type="PANTHER" id="PTHR44591">
    <property type="entry name" value="STRESS RESPONSE REGULATOR PROTEIN 1"/>
    <property type="match status" value="1"/>
</dbReference>
<evidence type="ECO:0000256" key="1">
    <source>
        <dbReference type="ARBA" id="ARBA00022553"/>
    </source>
</evidence>
<evidence type="ECO:0000256" key="2">
    <source>
        <dbReference type="PROSITE-ProRule" id="PRU00169"/>
    </source>
</evidence>
<dbReference type="GO" id="GO:0000160">
    <property type="term" value="P:phosphorelay signal transduction system"/>
    <property type="evidence" value="ECO:0007669"/>
    <property type="project" value="InterPro"/>
</dbReference>
<proteinExistence type="predicted"/>
<dbReference type="InterPro" id="IPR001789">
    <property type="entry name" value="Sig_transdc_resp-reg_receiver"/>
</dbReference>
<dbReference type="PROSITE" id="PS50110">
    <property type="entry name" value="RESPONSE_REGULATORY"/>
    <property type="match status" value="1"/>
</dbReference>
<dbReference type="STRING" id="1759059.ATE48_03860"/>
<dbReference type="Pfam" id="PF00072">
    <property type="entry name" value="Response_reg"/>
    <property type="match status" value="1"/>
</dbReference>
<feature type="domain" description="Response regulatory" evidence="3">
    <location>
        <begin position="8"/>
        <end position="121"/>
    </location>
</feature>
<dbReference type="OrthoDB" id="9800897at2"/>
<dbReference type="KEGG" id="cbot:ATE48_03860"/>
<name>A0A1B1AEZ0_9PROT</name>
<gene>
    <name evidence="4" type="ORF">ATE48_03860</name>
</gene>
<evidence type="ECO:0000259" key="3">
    <source>
        <dbReference type="PROSITE" id="PS50110"/>
    </source>
</evidence>
<dbReference type="InParanoid" id="A0A1B1AEZ0"/>